<keyword evidence="4" id="KW-1185">Reference proteome</keyword>
<dbReference type="Proteomes" id="UP001148614">
    <property type="component" value="Unassembled WGS sequence"/>
</dbReference>
<evidence type="ECO:0000256" key="1">
    <source>
        <dbReference type="SAM" id="MobiDB-lite"/>
    </source>
</evidence>
<dbReference type="VEuPathDB" id="FungiDB:F4678DRAFT_112687"/>
<proteinExistence type="predicted"/>
<evidence type="ECO:0000313" key="4">
    <source>
        <dbReference type="Proteomes" id="UP001148614"/>
    </source>
</evidence>
<sequence length="723" mass="78771">MSSATNSTINLANGYPVYLGLWTNWSNGPILGATFTTSRQNAALAIAFTSTFIGFVAGRVWRSLCFILHRTYSSPVSQDAGYHQIQAILRNAASAEDGLRLSFKLFAMQYKRGKTRQKVVLVLIIGTALLASFTALGGFSALIATSSKEVLVDSEQCGYFDKRLISDGAAYITAITETSIAVSDAENYVQQCYSGTSSHFNCDMYATQQIVGHVDKNAPCPFDSTICLTNDANIRIDSGYINSYTYFGLNAPPEMRILYRNVLHCAPLVTEGFTSQESQPSSNDTIYHYGSFPTPEGRNDYLFRANDLITQYSALSNSYISVVNNGRIDEDSSNFLPISEMIRSDADTTIVTISGNGVVFSEPFTDPWYNVSKVPGIGGLTNLPTADTISYYLPGAPASPLGCIAQDQYCTSNDPINCGPLAGYKDAIAGAITLFNTSYAQFANNTVDTEYGAHFAYLAAGIIDGGGFPLPLSSLGPASLASQRTLSQGIQAGIAPDQWQQDVMKWWNISMAFIQGTFLSSAHGPSDPSLLQTWVNFTNPSFDKVCHNQKMRTANFTSLSVFGLVFTYVVGFLIILISYLPEPIFECLHKRKGYQQFKHLEWTSTATLQLQRLAHEAIGQGTWSNGTMIIPTTKDDELLGLLDIHNIEHPVLRPLVKNEGVGNVQILAQDTNQAANDVTVDDPSRSTSMTIEDAILGTVDHDNSPTASDTHSTIRVASPKRTY</sequence>
<keyword evidence="2" id="KW-1133">Transmembrane helix</keyword>
<gene>
    <name evidence="3" type="ORF">NPX13_g4381</name>
</gene>
<organism evidence="3 4">
    <name type="scientific">Xylaria arbuscula</name>
    <dbReference type="NCBI Taxonomy" id="114810"/>
    <lineage>
        <taxon>Eukaryota</taxon>
        <taxon>Fungi</taxon>
        <taxon>Dikarya</taxon>
        <taxon>Ascomycota</taxon>
        <taxon>Pezizomycotina</taxon>
        <taxon>Sordariomycetes</taxon>
        <taxon>Xylariomycetidae</taxon>
        <taxon>Xylariales</taxon>
        <taxon>Xylariaceae</taxon>
        <taxon>Xylaria</taxon>
    </lineage>
</organism>
<dbReference type="AlphaFoldDB" id="A0A9W8NGH1"/>
<keyword evidence="2" id="KW-0472">Membrane</keyword>
<feature type="transmembrane region" description="Helical" evidence="2">
    <location>
        <begin position="119"/>
        <end position="144"/>
    </location>
</feature>
<feature type="transmembrane region" description="Helical" evidence="2">
    <location>
        <begin position="42"/>
        <end position="61"/>
    </location>
</feature>
<feature type="compositionally biased region" description="Polar residues" evidence="1">
    <location>
        <begin position="704"/>
        <end position="715"/>
    </location>
</feature>
<accession>A0A9W8NGH1</accession>
<protein>
    <submittedName>
        <fullName evidence="3">Uncharacterized protein</fullName>
    </submittedName>
</protein>
<comment type="caution">
    <text evidence="3">The sequence shown here is derived from an EMBL/GenBank/DDBJ whole genome shotgun (WGS) entry which is preliminary data.</text>
</comment>
<name>A0A9W8NGH1_9PEZI</name>
<feature type="transmembrane region" description="Helical" evidence="2">
    <location>
        <begin position="559"/>
        <end position="581"/>
    </location>
</feature>
<keyword evidence="2" id="KW-0812">Transmembrane</keyword>
<reference evidence="3" key="1">
    <citation type="submission" date="2022-07" db="EMBL/GenBank/DDBJ databases">
        <title>Genome Sequence of Xylaria arbuscula.</title>
        <authorList>
            <person name="Buettner E."/>
        </authorList>
    </citation>
    <scope>NUCLEOTIDE SEQUENCE</scope>
    <source>
        <strain evidence="3">VT107</strain>
    </source>
</reference>
<feature type="region of interest" description="Disordered" evidence="1">
    <location>
        <begin position="700"/>
        <end position="723"/>
    </location>
</feature>
<evidence type="ECO:0000256" key="2">
    <source>
        <dbReference type="SAM" id="Phobius"/>
    </source>
</evidence>
<dbReference type="EMBL" id="JANPWZ010000615">
    <property type="protein sequence ID" value="KAJ3574372.1"/>
    <property type="molecule type" value="Genomic_DNA"/>
</dbReference>
<evidence type="ECO:0000313" key="3">
    <source>
        <dbReference type="EMBL" id="KAJ3574372.1"/>
    </source>
</evidence>